<reference evidence="3 4" key="1">
    <citation type="submission" date="2018-10" db="EMBL/GenBank/DDBJ databases">
        <title>Draft genome of Mycobacterium hodleri strain B.</title>
        <authorList>
            <person name="Amande T.J."/>
            <person name="Mcgenity T.J."/>
        </authorList>
    </citation>
    <scope>NUCLEOTIDE SEQUENCE [LARGE SCALE GENOMIC DNA]</scope>
    <source>
        <strain evidence="3 4">B</strain>
    </source>
</reference>
<dbReference type="InterPro" id="IPR003870">
    <property type="entry name" value="DUF222"/>
</dbReference>
<keyword evidence="3" id="KW-0255">Endonuclease</keyword>
<feature type="domain" description="DUF222" evidence="2">
    <location>
        <begin position="36"/>
        <end position="362"/>
    </location>
</feature>
<dbReference type="CDD" id="cd00085">
    <property type="entry name" value="HNHc"/>
    <property type="match status" value="1"/>
</dbReference>
<keyword evidence="3" id="KW-0540">Nuclease</keyword>
<evidence type="ECO:0000256" key="1">
    <source>
        <dbReference type="SAM" id="MobiDB-lite"/>
    </source>
</evidence>
<proteinExistence type="predicted"/>
<protein>
    <submittedName>
        <fullName evidence="3">HNH endonuclease</fullName>
    </submittedName>
</protein>
<dbReference type="InterPro" id="IPR003615">
    <property type="entry name" value="HNH_nuc"/>
</dbReference>
<name>A0A544VYF0_9MYCO</name>
<dbReference type="GO" id="GO:0004519">
    <property type="term" value="F:endonuclease activity"/>
    <property type="evidence" value="ECO:0007669"/>
    <property type="project" value="UniProtKB-KW"/>
</dbReference>
<keyword evidence="3" id="KW-0378">Hydrolase</keyword>
<evidence type="ECO:0000259" key="2">
    <source>
        <dbReference type="Pfam" id="PF02720"/>
    </source>
</evidence>
<accession>A0A544VYF0</accession>
<comment type="caution">
    <text evidence="3">The sequence shown here is derived from an EMBL/GenBank/DDBJ whole genome shotgun (WGS) entry which is preliminary data.</text>
</comment>
<dbReference type="Proteomes" id="UP000315759">
    <property type="component" value="Unassembled WGS sequence"/>
</dbReference>
<dbReference type="RefSeq" id="WP_142553519.1">
    <property type="nucleotide sequence ID" value="NZ_VIFX01000024.1"/>
</dbReference>
<dbReference type="Pfam" id="PF02720">
    <property type="entry name" value="DUF222"/>
    <property type="match status" value="1"/>
</dbReference>
<gene>
    <name evidence="3" type="ORF">D8S82_18610</name>
</gene>
<keyword evidence="4" id="KW-1185">Reference proteome</keyword>
<evidence type="ECO:0000313" key="3">
    <source>
        <dbReference type="EMBL" id="TQR85015.1"/>
    </source>
</evidence>
<sequence length="451" mass="48347">MSSDRVTAAVAGIRAAVAELVDLDCDQFTHLELVELLGELETVTWQLPTVGHQVIARLQREASPVELGAKSLGSVLTQRLRISGKEVRRRICEAEDLGPRTTLSGQPLDPKLAPTSTAQSKGALGPEHVTEIRSFLDKLPTWVAPNVREVAEKALVVVGSGTGPEELAKAAKELATAIDQDGPKPDDVERARKRYLRLGPQQADGMTKLTALLDPEARAIVEPILAKYGAPGMCNLEDCEPRTSGTPSQEQIDSDTRNLGQRNHDALIAIGRCVLSSGELGQHNGLPVTVIVTTTLQDLEAARGSGVTGGGSLLPMADVIRMASHAHHYLAVFDKHTNEALYLGRTKRLASVGQRIVLHARDRGCTKPGCTVPGYGAQAHHTNGWAKNNGQTNIDEVVFACGGDNRLAEQGWTVTVGPDGVQWIPPPPLDVGQARLNYLHHPERLLVTPDG</sequence>
<dbReference type="EMBL" id="VIFX01000024">
    <property type="protein sequence ID" value="TQR85015.1"/>
    <property type="molecule type" value="Genomic_DNA"/>
</dbReference>
<dbReference type="AlphaFoldDB" id="A0A544VYF0"/>
<evidence type="ECO:0000313" key="4">
    <source>
        <dbReference type="Proteomes" id="UP000315759"/>
    </source>
</evidence>
<feature type="region of interest" description="Disordered" evidence="1">
    <location>
        <begin position="98"/>
        <end position="125"/>
    </location>
</feature>
<organism evidence="3 4">
    <name type="scientific">Mycolicibacterium hodleri</name>
    <dbReference type="NCBI Taxonomy" id="49897"/>
    <lineage>
        <taxon>Bacteria</taxon>
        <taxon>Bacillati</taxon>
        <taxon>Actinomycetota</taxon>
        <taxon>Actinomycetes</taxon>
        <taxon>Mycobacteriales</taxon>
        <taxon>Mycobacteriaceae</taxon>
        <taxon>Mycolicibacterium</taxon>
    </lineage>
</organism>